<evidence type="ECO:0000313" key="2">
    <source>
        <dbReference type="Proteomes" id="UP000199315"/>
    </source>
</evidence>
<dbReference type="AlphaFoldDB" id="A0A1D3TRA0"/>
<name>A0A1D3TRA0_9FIRM</name>
<dbReference type="STRING" id="1619234.SAMN05421730_100437"/>
<sequence length="31" mass="3346">MEPEPVGDGNFMAVRLRGARSSAASLERDLI</sequence>
<protein>
    <submittedName>
        <fullName evidence="1">Uncharacterized protein</fullName>
    </submittedName>
</protein>
<reference evidence="1 2" key="1">
    <citation type="submission" date="2016-09" db="EMBL/GenBank/DDBJ databases">
        <authorList>
            <person name="Capua I."/>
            <person name="De Benedictis P."/>
            <person name="Joannis T."/>
            <person name="Lombin L.H."/>
            <person name="Cattoli G."/>
        </authorList>
    </citation>
    <scope>NUCLEOTIDE SEQUENCE [LARGE SCALE GENOMIC DNA]</scope>
    <source>
        <strain evidence="1 2">GluBS11</strain>
    </source>
</reference>
<dbReference type="Proteomes" id="UP000199315">
    <property type="component" value="Unassembled WGS sequence"/>
</dbReference>
<accession>A0A1D3TRA0</accession>
<keyword evidence="2" id="KW-1185">Reference proteome</keyword>
<dbReference type="EMBL" id="FMKA01000004">
    <property type="protein sequence ID" value="SCP96243.1"/>
    <property type="molecule type" value="Genomic_DNA"/>
</dbReference>
<gene>
    <name evidence="1" type="ORF">SAMN05421730_100437</name>
</gene>
<organism evidence="1 2">
    <name type="scientific">Anaerobium acetethylicum</name>
    <dbReference type="NCBI Taxonomy" id="1619234"/>
    <lineage>
        <taxon>Bacteria</taxon>
        <taxon>Bacillati</taxon>
        <taxon>Bacillota</taxon>
        <taxon>Clostridia</taxon>
        <taxon>Lachnospirales</taxon>
        <taxon>Lachnospiraceae</taxon>
        <taxon>Anaerobium</taxon>
    </lineage>
</organism>
<proteinExistence type="predicted"/>
<evidence type="ECO:0000313" key="1">
    <source>
        <dbReference type="EMBL" id="SCP96243.1"/>
    </source>
</evidence>